<proteinExistence type="predicted"/>
<name>A0ABY7G527_MYAAR</name>
<organism evidence="1 2">
    <name type="scientific">Mya arenaria</name>
    <name type="common">Soft-shell clam</name>
    <dbReference type="NCBI Taxonomy" id="6604"/>
    <lineage>
        <taxon>Eukaryota</taxon>
        <taxon>Metazoa</taxon>
        <taxon>Spiralia</taxon>
        <taxon>Lophotrochozoa</taxon>
        <taxon>Mollusca</taxon>
        <taxon>Bivalvia</taxon>
        <taxon>Autobranchia</taxon>
        <taxon>Heteroconchia</taxon>
        <taxon>Euheterodonta</taxon>
        <taxon>Imparidentia</taxon>
        <taxon>Neoheterodontei</taxon>
        <taxon>Myida</taxon>
        <taxon>Myoidea</taxon>
        <taxon>Myidae</taxon>
        <taxon>Mya</taxon>
    </lineage>
</organism>
<protein>
    <submittedName>
        <fullName evidence="1">Uncharacterized protein</fullName>
    </submittedName>
</protein>
<evidence type="ECO:0000313" key="2">
    <source>
        <dbReference type="Proteomes" id="UP001164746"/>
    </source>
</evidence>
<sequence length="349" mass="39988">MCVGCMRNWQYNPVKCHSCKQPKINSPVGDRWGAILIAGTDKKPDVRKRFEDDIAKLKDKLITEVTVMGVREKNVITVTKSSTQYDEQLKKAFNQIDTSDINTLVLCYSGHHGDARFELDSENGKYLEDADLISNMNKLKHVEKIVLFLDCCFPKILDLSCEIVLQLNAVKVSEQASCESKGSQYINEIVDAVTNPCELECCNNTQIIREYDLHTHLSRYRDRHDHTQPSCQIVTGREIDRILAFRPVRSGWLNVLEKSLKSSKLQVLKTRLIKYILHAYSTIPLNPILQHKHSKLVDFYEPTKMTTTIEETEHKDSILDLSHYQLETLILDAINIKEVVTCSMETCTI</sequence>
<reference evidence="1" key="1">
    <citation type="submission" date="2022-11" db="EMBL/GenBank/DDBJ databases">
        <title>Centuries of genome instability and evolution in soft-shell clam transmissible cancer (bioRxiv).</title>
        <authorList>
            <person name="Hart S.F.M."/>
            <person name="Yonemitsu M.A."/>
            <person name="Giersch R.M."/>
            <person name="Beal B.F."/>
            <person name="Arriagada G."/>
            <person name="Davis B.W."/>
            <person name="Ostrander E.A."/>
            <person name="Goff S.P."/>
            <person name="Metzger M.J."/>
        </authorList>
    </citation>
    <scope>NUCLEOTIDE SEQUENCE</scope>
    <source>
        <strain evidence="1">MELC-2E11</strain>
        <tissue evidence="1">Siphon/mantle</tissue>
    </source>
</reference>
<gene>
    <name evidence="1" type="ORF">MAR_003110</name>
</gene>
<accession>A0ABY7G527</accession>
<keyword evidence="2" id="KW-1185">Reference proteome</keyword>
<dbReference type="Proteomes" id="UP001164746">
    <property type="component" value="Chromosome 16"/>
</dbReference>
<dbReference type="EMBL" id="CP111027">
    <property type="protein sequence ID" value="WAR29542.1"/>
    <property type="molecule type" value="Genomic_DNA"/>
</dbReference>
<evidence type="ECO:0000313" key="1">
    <source>
        <dbReference type="EMBL" id="WAR29542.1"/>
    </source>
</evidence>